<keyword evidence="1" id="KW-0472">Membrane</keyword>
<keyword evidence="1" id="KW-1133">Transmembrane helix</keyword>
<sequence>MDDPMTGKSIICHDSILHSSALPLFTLLPAAAVTTASPATSQPYSYPTTAIPTSLLCFPIMLLPFFHFHSLSCYPVIIVSAIASPANLFLPCHTYS</sequence>
<dbReference type="EMBL" id="VSRR010003912">
    <property type="protein sequence ID" value="MPC37876.1"/>
    <property type="molecule type" value="Genomic_DNA"/>
</dbReference>
<organism evidence="2 3">
    <name type="scientific">Portunus trituberculatus</name>
    <name type="common">Swimming crab</name>
    <name type="synonym">Neptunus trituberculatus</name>
    <dbReference type="NCBI Taxonomy" id="210409"/>
    <lineage>
        <taxon>Eukaryota</taxon>
        <taxon>Metazoa</taxon>
        <taxon>Ecdysozoa</taxon>
        <taxon>Arthropoda</taxon>
        <taxon>Crustacea</taxon>
        <taxon>Multicrustacea</taxon>
        <taxon>Malacostraca</taxon>
        <taxon>Eumalacostraca</taxon>
        <taxon>Eucarida</taxon>
        <taxon>Decapoda</taxon>
        <taxon>Pleocyemata</taxon>
        <taxon>Brachyura</taxon>
        <taxon>Eubrachyura</taxon>
        <taxon>Portunoidea</taxon>
        <taxon>Portunidae</taxon>
        <taxon>Portuninae</taxon>
        <taxon>Portunus</taxon>
    </lineage>
</organism>
<comment type="caution">
    <text evidence="2">The sequence shown here is derived from an EMBL/GenBank/DDBJ whole genome shotgun (WGS) entry which is preliminary data.</text>
</comment>
<reference evidence="2 3" key="1">
    <citation type="submission" date="2019-05" db="EMBL/GenBank/DDBJ databases">
        <title>Another draft genome of Portunus trituberculatus and its Hox gene families provides insights of decapod evolution.</title>
        <authorList>
            <person name="Jeong J.-H."/>
            <person name="Song I."/>
            <person name="Kim S."/>
            <person name="Choi T."/>
            <person name="Kim D."/>
            <person name="Ryu S."/>
            <person name="Kim W."/>
        </authorList>
    </citation>
    <scope>NUCLEOTIDE SEQUENCE [LARGE SCALE GENOMIC DNA]</scope>
    <source>
        <tissue evidence="2">Muscle</tissue>
    </source>
</reference>
<feature type="transmembrane region" description="Helical" evidence="1">
    <location>
        <begin position="73"/>
        <end position="90"/>
    </location>
</feature>
<evidence type="ECO:0000256" key="1">
    <source>
        <dbReference type="SAM" id="Phobius"/>
    </source>
</evidence>
<evidence type="ECO:0000313" key="2">
    <source>
        <dbReference type="EMBL" id="MPC37876.1"/>
    </source>
</evidence>
<gene>
    <name evidence="2" type="ORF">E2C01_031371</name>
</gene>
<keyword evidence="1" id="KW-0812">Transmembrane</keyword>
<protein>
    <submittedName>
        <fullName evidence="2">Uncharacterized protein</fullName>
    </submittedName>
</protein>
<proteinExistence type="predicted"/>
<keyword evidence="3" id="KW-1185">Reference proteome</keyword>
<feature type="transmembrane region" description="Helical" evidence="1">
    <location>
        <begin position="46"/>
        <end position="66"/>
    </location>
</feature>
<dbReference type="Proteomes" id="UP000324222">
    <property type="component" value="Unassembled WGS sequence"/>
</dbReference>
<name>A0A5B7EXF0_PORTR</name>
<dbReference type="AlphaFoldDB" id="A0A5B7EXF0"/>
<accession>A0A5B7EXF0</accession>
<evidence type="ECO:0000313" key="3">
    <source>
        <dbReference type="Proteomes" id="UP000324222"/>
    </source>
</evidence>